<proteinExistence type="predicted"/>
<evidence type="ECO:0000313" key="2">
    <source>
        <dbReference type="Proteomes" id="UP001060170"/>
    </source>
</evidence>
<gene>
    <name evidence="1" type="ORF">MJO28_014681</name>
</gene>
<protein>
    <submittedName>
        <fullName evidence="1">Uncharacterized protein</fullName>
    </submittedName>
</protein>
<comment type="caution">
    <text evidence="1">The sequence shown here is derived from an EMBL/GenBank/DDBJ whole genome shotgun (WGS) entry which is preliminary data.</text>
</comment>
<reference evidence="2" key="1">
    <citation type="journal article" date="2018" name="BMC Genomics">
        <title>Genomic insights into host adaptation between the wheat stripe rust pathogen (Puccinia striiformis f. sp. tritici) and the barley stripe rust pathogen (Puccinia striiformis f. sp. hordei).</title>
        <authorList>
            <person name="Xia C."/>
            <person name="Wang M."/>
            <person name="Yin C."/>
            <person name="Cornejo O.E."/>
            <person name="Hulbert S.H."/>
            <person name="Chen X."/>
        </authorList>
    </citation>
    <scope>NUCLEOTIDE SEQUENCE [LARGE SCALE GENOMIC DNA]</scope>
    <source>
        <strain evidence="2">93-210</strain>
    </source>
</reference>
<organism evidence="1 2">
    <name type="scientific">Puccinia striiformis f. sp. tritici</name>
    <dbReference type="NCBI Taxonomy" id="168172"/>
    <lineage>
        <taxon>Eukaryota</taxon>
        <taxon>Fungi</taxon>
        <taxon>Dikarya</taxon>
        <taxon>Basidiomycota</taxon>
        <taxon>Pucciniomycotina</taxon>
        <taxon>Pucciniomycetes</taxon>
        <taxon>Pucciniales</taxon>
        <taxon>Pucciniaceae</taxon>
        <taxon>Puccinia</taxon>
    </lineage>
</organism>
<sequence length="399" mass="44375">MHPMTLPLSTVNQDQTQTAESEDVNSQLNNFPGHTFLLPPVIKPPSLFQEFAMEMTDQHSSARHKPKEPILNTEIQQITPKEFAESIQAVEQAAHGLRNLRLPKSLRAQVDMLENSAVKTKQTCEETGNIPNNKEIIIQQGPLASDSPSTEKLTRSLGKKRVKLNKPVKPPNTANEESRTQPNLALPDQTAMPPADVTAQSTAPTPGGSLPDTSTTTSSTNNKSQTSQPLDPHVSAESQQRKPPNQPLNTSTTSSLSLELPKTANQNNLTIIKSADVREQVVHIYQQVEGVKPNWERYQKAWSSVLNLVRFRSQSIPDPAPHNQNFHFERTVCSYLVWIKTISSFGEEFLKPSADELWNCPDIIDFPRLSTFSDKHDILQPHQFISTVAITAHPESTVV</sequence>
<reference evidence="2" key="2">
    <citation type="journal article" date="2018" name="Mol. Plant Microbe Interact.">
        <title>Genome sequence resources for the wheat stripe rust pathogen (Puccinia striiformis f. sp. tritici) and the barley stripe rust pathogen (Puccinia striiformis f. sp. hordei).</title>
        <authorList>
            <person name="Xia C."/>
            <person name="Wang M."/>
            <person name="Yin C."/>
            <person name="Cornejo O.E."/>
            <person name="Hulbert S.H."/>
            <person name="Chen X."/>
        </authorList>
    </citation>
    <scope>NUCLEOTIDE SEQUENCE [LARGE SCALE GENOMIC DNA]</scope>
    <source>
        <strain evidence="2">93-210</strain>
    </source>
</reference>
<name>A0ACC0DUF4_9BASI</name>
<accession>A0ACC0DUF4</accession>
<dbReference type="EMBL" id="CM045879">
    <property type="protein sequence ID" value="KAI7939102.1"/>
    <property type="molecule type" value="Genomic_DNA"/>
</dbReference>
<keyword evidence="2" id="KW-1185">Reference proteome</keyword>
<dbReference type="Proteomes" id="UP001060170">
    <property type="component" value="Chromosome 15"/>
</dbReference>
<reference evidence="1 2" key="3">
    <citation type="journal article" date="2022" name="Microbiol. Spectr.">
        <title>Folding features and dynamics of 3D genome architecture in plant fungal pathogens.</title>
        <authorList>
            <person name="Xia C."/>
        </authorList>
    </citation>
    <scope>NUCLEOTIDE SEQUENCE [LARGE SCALE GENOMIC DNA]</scope>
    <source>
        <strain evidence="1 2">93-210</strain>
    </source>
</reference>
<evidence type="ECO:0000313" key="1">
    <source>
        <dbReference type="EMBL" id="KAI7939102.1"/>
    </source>
</evidence>